<dbReference type="Pfam" id="PF00042">
    <property type="entry name" value="Globin"/>
    <property type="match status" value="1"/>
</dbReference>
<keyword evidence="1" id="KW-0349">Heme</keyword>
<keyword evidence="1" id="KW-0813">Transport</keyword>
<evidence type="ECO:0000313" key="4">
    <source>
        <dbReference type="WBParaSite" id="ACRNAN_scaffold10813.g15005.t1"/>
    </source>
</evidence>
<organism evidence="3 4">
    <name type="scientific">Acrobeloides nanus</name>
    <dbReference type="NCBI Taxonomy" id="290746"/>
    <lineage>
        <taxon>Eukaryota</taxon>
        <taxon>Metazoa</taxon>
        <taxon>Ecdysozoa</taxon>
        <taxon>Nematoda</taxon>
        <taxon>Chromadorea</taxon>
        <taxon>Rhabditida</taxon>
        <taxon>Tylenchina</taxon>
        <taxon>Cephalobomorpha</taxon>
        <taxon>Cephaloboidea</taxon>
        <taxon>Cephalobidae</taxon>
        <taxon>Acrobeloides</taxon>
    </lineage>
</organism>
<dbReference type="SUPFAM" id="SSF46458">
    <property type="entry name" value="Globin-like"/>
    <property type="match status" value="1"/>
</dbReference>
<dbReference type="InterPro" id="IPR009050">
    <property type="entry name" value="Globin-like_sf"/>
</dbReference>
<keyword evidence="1" id="KW-0479">Metal-binding</keyword>
<dbReference type="GO" id="GO:0019825">
    <property type="term" value="F:oxygen binding"/>
    <property type="evidence" value="ECO:0007669"/>
    <property type="project" value="InterPro"/>
</dbReference>
<evidence type="ECO:0000256" key="1">
    <source>
        <dbReference type="RuleBase" id="RU000356"/>
    </source>
</evidence>
<dbReference type="PANTHER" id="PTHR47768:SF2">
    <property type="entry name" value="GLOBIN-RELATED"/>
    <property type="match status" value="1"/>
</dbReference>
<dbReference type="GO" id="GO:0020037">
    <property type="term" value="F:heme binding"/>
    <property type="evidence" value="ECO:0007669"/>
    <property type="project" value="InterPro"/>
</dbReference>
<accession>A0A914CH95</accession>
<protein>
    <submittedName>
        <fullName evidence="4">Globin family profile domain-containing protein</fullName>
    </submittedName>
</protein>
<dbReference type="Gene3D" id="1.10.490.10">
    <property type="entry name" value="Globins"/>
    <property type="match status" value="1"/>
</dbReference>
<name>A0A914CH95_9BILA</name>
<sequence>TLSLFIDNLDNTNHIIKILRSVGERHVKFAERGFKPIHWNSILDAIEVSLSAHIESLQDFDEEKKLEASLVWSKLAQYVITHMKRGYVEGLVKEYKTSDISLIQFNNNSQA</sequence>
<dbReference type="WBParaSite" id="ACRNAN_scaffold10813.g15005.t1">
    <property type="protein sequence ID" value="ACRNAN_scaffold10813.g15005.t1"/>
    <property type="gene ID" value="ACRNAN_scaffold10813.g15005"/>
</dbReference>
<dbReference type="InterPro" id="IPR044399">
    <property type="entry name" value="Mb-like_M"/>
</dbReference>
<evidence type="ECO:0000313" key="3">
    <source>
        <dbReference type="Proteomes" id="UP000887540"/>
    </source>
</evidence>
<dbReference type="PANTHER" id="PTHR47768">
    <property type="entry name" value="GLOBIN RELATED-RELATED"/>
    <property type="match status" value="1"/>
</dbReference>
<dbReference type="InterPro" id="IPR012292">
    <property type="entry name" value="Globin/Proto"/>
</dbReference>
<dbReference type="GO" id="GO:0005344">
    <property type="term" value="F:oxygen carrier activity"/>
    <property type="evidence" value="ECO:0007669"/>
    <property type="project" value="UniProtKB-KW"/>
</dbReference>
<comment type="similarity">
    <text evidence="1">Belongs to the globin family.</text>
</comment>
<reference evidence="4" key="1">
    <citation type="submission" date="2022-11" db="UniProtKB">
        <authorList>
            <consortium name="WormBaseParasite"/>
        </authorList>
    </citation>
    <scope>IDENTIFICATION</scope>
</reference>
<dbReference type="Proteomes" id="UP000887540">
    <property type="component" value="Unplaced"/>
</dbReference>
<keyword evidence="1" id="KW-0408">Iron</keyword>
<feature type="domain" description="Globin" evidence="2">
    <location>
        <begin position="2"/>
        <end position="66"/>
    </location>
</feature>
<dbReference type="InterPro" id="IPR000971">
    <property type="entry name" value="Globin"/>
</dbReference>
<dbReference type="InterPro" id="IPR053341">
    <property type="entry name" value="Oxidative_stress_globin-like"/>
</dbReference>
<evidence type="ECO:0000259" key="2">
    <source>
        <dbReference type="Pfam" id="PF00042"/>
    </source>
</evidence>
<dbReference type="AlphaFoldDB" id="A0A914CH95"/>
<keyword evidence="3" id="KW-1185">Reference proteome</keyword>
<dbReference type="CDD" id="cd01040">
    <property type="entry name" value="Mb-like"/>
    <property type="match status" value="1"/>
</dbReference>
<proteinExistence type="inferred from homology"/>
<keyword evidence="1" id="KW-0561">Oxygen transport</keyword>